<dbReference type="Proteomes" id="UP000075187">
    <property type="component" value="Chromosome"/>
</dbReference>
<dbReference type="Pfam" id="PF05088">
    <property type="entry name" value="Bac_GDH_CD"/>
    <property type="match status" value="1"/>
</dbReference>
<dbReference type="EMBL" id="CP014205">
    <property type="protein sequence ID" value="AUG97409.1"/>
    <property type="molecule type" value="Genomic_DNA"/>
</dbReference>
<reference evidence="2" key="1">
    <citation type="submission" date="2017-12" db="EMBL/GenBank/DDBJ databases">
        <title>Pseudomonas sp. MS586 complete sequence.</title>
        <authorList>
            <person name="Lu S."/>
            <person name="Deng P."/>
        </authorList>
    </citation>
    <scope>NUCLEOTIDE SEQUENCE</scope>
    <source>
        <strain evidence="2">MS586</strain>
    </source>
</reference>
<feature type="domain" description="NAD-glutamate dehydrogenase catalytic" evidence="1">
    <location>
        <begin position="1"/>
        <end position="61"/>
    </location>
</feature>
<keyword evidence="3" id="KW-1185">Reference proteome</keyword>
<dbReference type="InterPro" id="IPR028971">
    <property type="entry name" value="NAD-GDH_cat"/>
</dbReference>
<gene>
    <name evidence="2" type="ORF">AWU82_28410</name>
</gene>
<proteinExistence type="predicted"/>
<evidence type="ECO:0000313" key="2">
    <source>
        <dbReference type="EMBL" id="AUG97409.1"/>
    </source>
</evidence>
<sequence>MSGDLFGNDQKKMDITATGCVRSTYMHHFLDRGIHIQAASITERQRMFDLARSTWFEYDDQHDVRRQLQLVA</sequence>
<accession>A0ABM6QHN2</accession>
<evidence type="ECO:0000259" key="1">
    <source>
        <dbReference type="Pfam" id="PF05088"/>
    </source>
</evidence>
<organism evidence="2 3">
    <name type="scientific">Pseudomonas glycinae</name>
    <dbReference type="NCBI Taxonomy" id="1785145"/>
    <lineage>
        <taxon>Bacteria</taxon>
        <taxon>Pseudomonadati</taxon>
        <taxon>Pseudomonadota</taxon>
        <taxon>Gammaproteobacteria</taxon>
        <taxon>Pseudomonadales</taxon>
        <taxon>Pseudomonadaceae</taxon>
        <taxon>Pseudomonas</taxon>
    </lineage>
</organism>
<dbReference type="RefSeq" id="WP_250645309.1">
    <property type="nucleotide sequence ID" value="NZ_CP014205.2"/>
</dbReference>
<protein>
    <recommendedName>
        <fullName evidence="1">NAD-glutamate dehydrogenase catalytic domain-containing protein</fullName>
    </recommendedName>
</protein>
<evidence type="ECO:0000313" key="3">
    <source>
        <dbReference type="Proteomes" id="UP000075187"/>
    </source>
</evidence>
<name>A0ABM6QHN2_9PSED</name>